<evidence type="ECO:0000313" key="8">
    <source>
        <dbReference type="EMBL" id="KAH7135335.1"/>
    </source>
</evidence>
<evidence type="ECO:0000259" key="7">
    <source>
        <dbReference type="PROSITE" id="PS50850"/>
    </source>
</evidence>
<dbReference type="SUPFAM" id="SSF103473">
    <property type="entry name" value="MFS general substrate transporter"/>
    <property type="match status" value="1"/>
</dbReference>
<reference evidence="8" key="1">
    <citation type="journal article" date="2021" name="Nat. Commun.">
        <title>Genetic determinants of endophytism in the Arabidopsis root mycobiome.</title>
        <authorList>
            <person name="Mesny F."/>
            <person name="Miyauchi S."/>
            <person name="Thiergart T."/>
            <person name="Pickel B."/>
            <person name="Atanasova L."/>
            <person name="Karlsson M."/>
            <person name="Huettel B."/>
            <person name="Barry K.W."/>
            <person name="Haridas S."/>
            <person name="Chen C."/>
            <person name="Bauer D."/>
            <person name="Andreopoulos W."/>
            <person name="Pangilinan J."/>
            <person name="LaButti K."/>
            <person name="Riley R."/>
            <person name="Lipzen A."/>
            <person name="Clum A."/>
            <person name="Drula E."/>
            <person name="Henrissat B."/>
            <person name="Kohler A."/>
            <person name="Grigoriev I.V."/>
            <person name="Martin F.M."/>
            <person name="Hacquard S."/>
        </authorList>
    </citation>
    <scope>NUCLEOTIDE SEQUENCE</scope>
    <source>
        <strain evidence="8">MPI-CAGE-CH-0243</strain>
    </source>
</reference>
<dbReference type="InterPro" id="IPR036259">
    <property type="entry name" value="MFS_trans_sf"/>
</dbReference>
<dbReference type="PANTHER" id="PTHR43791:SF54">
    <property type="entry name" value="MAJOR FACILITATOR SUPERFAMILY (MFS) PROFILE DOMAIN-CONTAINING PROTEIN-RELATED"/>
    <property type="match status" value="1"/>
</dbReference>
<dbReference type="InterPro" id="IPR020846">
    <property type="entry name" value="MFS_dom"/>
</dbReference>
<feature type="transmembrane region" description="Helical" evidence="6">
    <location>
        <begin position="62"/>
        <end position="80"/>
    </location>
</feature>
<sequence length="521" mass="58503">MAATHEKSEIQIIDDKPDSIDAEKRHQVVQIDNFQVLGLHPDDADFYINFPEEKKKRVIHKVDVRLVPMLAILYLISHIDRANIGNAKIEGLVEDLKLDGVQWNIVLSVFFVPYVLLEVPSNMLLKKFKRPSVYLGILIIIWGIVMTMMGIVRNFTGLLVTRILLGVFEAGFFPGAVYLCSFWYLPKDLATRISYFYCASALSGAFSGLLAAAIAKMDGLGGYEGWRYIFILEGIATVILGILCFFLLIDSPKLSTKWLEPEEIRYLEIQGFIKDGGKFQEEHSSRTQWHDLKMVMTNWRLYMQAYMLLVCSACSYGTKFTLPTITKSMGFNNTNAQLMTVPPYVAGAISSIFFARLSDRYFWRLPFVAIPFALITIGYGVVISFDGKLAQNIGPTFFAIILTCMGIYPIQPAGSSWAANNLAGSNRRAIGVAFNICIGNIGGVIGSYMYLESEKPKYYTGFGLSLAFGGTAIIVAFLLELSYKWGNSKKAKMSEEEIRAKYTDEQLRDMGDRSPLFKYVL</sequence>
<feature type="transmembrane region" description="Helical" evidence="6">
    <location>
        <begin position="100"/>
        <end position="120"/>
    </location>
</feature>
<evidence type="ECO:0000256" key="6">
    <source>
        <dbReference type="SAM" id="Phobius"/>
    </source>
</evidence>
<feature type="transmembrane region" description="Helical" evidence="6">
    <location>
        <begin position="194"/>
        <end position="214"/>
    </location>
</feature>
<dbReference type="PROSITE" id="PS50850">
    <property type="entry name" value="MFS"/>
    <property type="match status" value="1"/>
</dbReference>
<proteinExistence type="predicted"/>
<dbReference type="FunFam" id="1.20.1250.20:FF:000034">
    <property type="entry name" value="MFS general substrate transporter"/>
    <property type="match status" value="1"/>
</dbReference>
<dbReference type="GO" id="GO:0016020">
    <property type="term" value="C:membrane"/>
    <property type="evidence" value="ECO:0007669"/>
    <property type="project" value="UniProtKB-SubCell"/>
</dbReference>
<dbReference type="InterPro" id="IPR011701">
    <property type="entry name" value="MFS"/>
</dbReference>
<dbReference type="Pfam" id="PF07690">
    <property type="entry name" value="MFS_1"/>
    <property type="match status" value="1"/>
</dbReference>
<evidence type="ECO:0000256" key="3">
    <source>
        <dbReference type="ARBA" id="ARBA00022692"/>
    </source>
</evidence>
<keyword evidence="2" id="KW-0813">Transport</keyword>
<keyword evidence="5 6" id="KW-0472">Membrane</keyword>
<feature type="transmembrane region" description="Helical" evidence="6">
    <location>
        <begin position="163"/>
        <end position="185"/>
    </location>
</feature>
<feature type="transmembrane region" description="Helical" evidence="6">
    <location>
        <begin position="132"/>
        <end position="151"/>
    </location>
</feature>
<evidence type="ECO:0000256" key="5">
    <source>
        <dbReference type="ARBA" id="ARBA00023136"/>
    </source>
</evidence>
<keyword evidence="3 6" id="KW-0812">Transmembrane</keyword>
<feature type="transmembrane region" description="Helical" evidence="6">
    <location>
        <begin position="462"/>
        <end position="483"/>
    </location>
</feature>
<dbReference type="PANTHER" id="PTHR43791">
    <property type="entry name" value="PERMEASE-RELATED"/>
    <property type="match status" value="1"/>
</dbReference>
<evidence type="ECO:0000256" key="1">
    <source>
        <dbReference type="ARBA" id="ARBA00004141"/>
    </source>
</evidence>
<comment type="subcellular location">
    <subcellularLocation>
        <location evidence="1">Membrane</location>
        <topology evidence="1">Multi-pass membrane protein</topology>
    </subcellularLocation>
</comment>
<keyword evidence="9" id="KW-1185">Reference proteome</keyword>
<comment type="caution">
    <text evidence="8">The sequence shown here is derived from an EMBL/GenBank/DDBJ whole genome shotgun (WGS) entry which is preliminary data.</text>
</comment>
<feature type="domain" description="Major facilitator superfamily (MFS) profile" evidence="7">
    <location>
        <begin position="66"/>
        <end position="484"/>
    </location>
</feature>
<protein>
    <submittedName>
        <fullName evidence="8">MFS transporter</fullName>
    </submittedName>
</protein>
<evidence type="ECO:0000256" key="2">
    <source>
        <dbReference type="ARBA" id="ARBA00022448"/>
    </source>
</evidence>
<dbReference type="OrthoDB" id="2962993at2759"/>
<feature type="transmembrane region" description="Helical" evidence="6">
    <location>
        <begin position="362"/>
        <end position="383"/>
    </location>
</feature>
<dbReference type="AlphaFoldDB" id="A0A9P9IY77"/>
<dbReference type="EMBL" id="JAGMWT010000002">
    <property type="protein sequence ID" value="KAH7135335.1"/>
    <property type="molecule type" value="Genomic_DNA"/>
</dbReference>
<feature type="transmembrane region" description="Helical" evidence="6">
    <location>
        <begin position="389"/>
        <end position="408"/>
    </location>
</feature>
<dbReference type="Proteomes" id="UP000700596">
    <property type="component" value="Unassembled WGS sequence"/>
</dbReference>
<feature type="transmembrane region" description="Helical" evidence="6">
    <location>
        <begin position="301"/>
        <end position="318"/>
    </location>
</feature>
<organism evidence="8 9">
    <name type="scientific">Dendryphion nanum</name>
    <dbReference type="NCBI Taxonomy" id="256645"/>
    <lineage>
        <taxon>Eukaryota</taxon>
        <taxon>Fungi</taxon>
        <taxon>Dikarya</taxon>
        <taxon>Ascomycota</taxon>
        <taxon>Pezizomycotina</taxon>
        <taxon>Dothideomycetes</taxon>
        <taxon>Pleosporomycetidae</taxon>
        <taxon>Pleosporales</taxon>
        <taxon>Torulaceae</taxon>
        <taxon>Dendryphion</taxon>
    </lineage>
</organism>
<feature type="transmembrane region" description="Helical" evidence="6">
    <location>
        <begin position="226"/>
        <end position="249"/>
    </location>
</feature>
<dbReference type="GO" id="GO:0022857">
    <property type="term" value="F:transmembrane transporter activity"/>
    <property type="evidence" value="ECO:0007669"/>
    <property type="project" value="InterPro"/>
</dbReference>
<accession>A0A9P9IY77</accession>
<name>A0A9P9IY77_9PLEO</name>
<feature type="transmembrane region" description="Helical" evidence="6">
    <location>
        <begin position="338"/>
        <end position="355"/>
    </location>
</feature>
<feature type="transmembrane region" description="Helical" evidence="6">
    <location>
        <begin position="429"/>
        <end position="450"/>
    </location>
</feature>
<dbReference type="Gene3D" id="1.20.1250.20">
    <property type="entry name" value="MFS general substrate transporter like domains"/>
    <property type="match status" value="2"/>
</dbReference>
<gene>
    <name evidence="8" type="ORF">B0J11DRAFT_556204</name>
</gene>
<keyword evidence="4 6" id="KW-1133">Transmembrane helix</keyword>
<evidence type="ECO:0000313" key="9">
    <source>
        <dbReference type="Proteomes" id="UP000700596"/>
    </source>
</evidence>
<evidence type="ECO:0000256" key="4">
    <source>
        <dbReference type="ARBA" id="ARBA00022989"/>
    </source>
</evidence>
<dbReference type="FunFam" id="1.20.1250.20:FF:000364">
    <property type="entry name" value="MFS general substrate transporter"/>
    <property type="match status" value="1"/>
</dbReference>